<gene>
    <name evidence="1" type="ORF">DSM5745_10494</name>
</gene>
<dbReference type="AlphaFoldDB" id="A0A3D8QJ26"/>
<dbReference type="RefSeq" id="XP_026598953.1">
    <property type="nucleotide sequence ID" value="XM_026752510.1"/>
</dbReference>
<dbReference type="Proteomes" id="UP000256690">
    <property type="component" value="Unassembled WGS sequence"/>
</dbReference>
<reference evidence="1 2" key="1">
    <citation type="journal article" date="2018" name="IMA Fungus">
        <title>IMA Genome-F 9: Draft genome sequence of Annulohypoxylon stygium, Aspergillus mulundensis, Berkeleyomyces basicola (syn. Thielaviopsis basicola), Ceratocystis smalleyi, two Cercospora beticola strains, Coleophoma cylindrospora, Fusarium fracticaudum, Phialophora cf. hyalina, and Morchella septimelata.</title>
        <authorList>
            <person name="Wingfield B.D."/>
            <person name="Bills G.F."/>
            <person name="Dong Y."/>
            <person name="Huang W."/>
            <person name="Nel W.J."/>
            <person name="Swalarsk-Parry B.S."/>
            <person name="Vaghefi N."/>
            <person name="Wilken P.M."/>
            <person name="An Z."/>
            <person name="de Beer Z.W."/>
            <person name="De Vos L."/>
            <person name="Chen L."/>
            <person name="Duong T.A."/>
            <person name="Gao Y."/>
            <person name="Hammerbacher A."/>
            <person name="Kikkert J.R."/>
            <person name="Li Y."/>
            <person name="Li H."/>
            <person name="Li K."/>
            <person name="Li Q."/>
            <person name="Liu X."/>
            <person name="Ma X."/>
            <person name="Naidoo K."/>
            <person name="Pethybridge S.J."/>
            <person name="Sun J."/>
            <person name="Steenkamp E.T."/>
            <person name="van der Nest M.A."/>
            <person name="van Wyk S."/>
            <person name="Wingfield M.J."/>
            <person name="Xiong C."/>
            <person name="Yue Q."/>
            <person name="Zhang X."/>
        </authorList>
    </citation>
    <scope>NUCLEOTIDE SEQUENCE [LARGE SCALE GENOMIC DNA]</scope>
    <source>
        <strain evidence="1 2">DSM 5745</strain>
    </source>
</reference>
<evidence type="ECO:0008006" key="3">
    <source>
        <dbReference type="Google" id="ProtNLM"/>
    </source>
</evidence>
<proteinExistence type="predicted"/>
<comment type="caution">
    <text evidence="1">The sequence shown here is derived from an EMBL/GenBank/DDBJ whole genome shotgun (WGS) entry which is preliminary data.</text>
</comment>
<keyword evidence="2" id="KW-1185">Reference proteome</keyword>
<sequence length="309" mass="34862">MADSKQHAHIDLDAESVINDPGPGFLGNLQAAPSTSTMRQYAYRGAEQFLHDTRSIYDPGAIANLEEYLLITGVNKDTFTRQFLPHQDDRTTTNIFARWCAYDTALELLLIKMPESPAHSAAGPFFNNVLLDALCPMGLTRELATLGAKIRRTPEGAKAPDMCWQPQHVPFHATQGWPSVVLEVAYSETRKKLQSDIRWWLREADGHVKIVLTIAISRYGPGIMLERWERDPANGRIRAIQRLRITRNKRADTVTVVGAPLIIQFEKLFLRAPVTPAEDDIFLNNDDLEHVARGIWKQVDEQGEVQGRQ</sequence>
<dbReference type="GeneID" id="38120864"/>
<name>A0A3D8QJ26_9EURO</name>
<protein>
    <recommendedName>
        <fullName evidence="3">Restriction endonuclease domain-containing protein</fullName>
    </recommendedName>
</protein>
<organism evidence="1 2">
    <name type="scientific">Aspergillus mulundensis</name>
    <dbReference type="NCBI Taxonomy" id="1810919"/>
    <lineage>
        <taxon>Eukaryota</taxon>
        <taxon>Fungi</taxon>
        <taxon>Dikarya</taxon>
        <taxon>Ascomycota</taxon>
        <taxon>Pezizomycotina</taxon>
        <taxon>Eurotiomycetes</taxon>
        <taxon>Eurotiomycetidae</taxon>
        <taxon>Eurotiales</taxon>
        <taxon>Aspergillaceae</taxon>
        <taxon>Aspergillus</taxon>
        <taxon>Aspergillus subgen. Nidulantes</taxon>
    </lineage>
</organism>
<evidence type="ECO:0000313" key="1">
    <source>
        <dbReference type="EMBL" id="RDW61822.1"/>
    </source>
</evidence>
<dbReference type="STRING" id="1810919.A0A3D8QJ26"/>
<dbReference type="OrthoDB" id="76567at2759"/>
<accession>A0A3D8QJ26</accession>
<dbReference type="EMBL" id="PVWQ01000016">
    <property type="protein sequence ID" value="RDW61822.1"/>
    <property type="molecule type" value="Genomic_DNA"/>
</dbReference>
<evidence type="ECO:0000313" key="2">
    <source>
        <dbReference type="Proteomes" id="UP000256690"/>
    </source>
</evidence>